<feature type="transmembrane region" description="Helical" evidence="2">
    <location>
        <begin position="54"/>
        <end position="78"/>
    </location>
</feature>
<dbReference type="PANTHER" id="PTHR28297:SF1">
    <property type="entry name" value="FUNGAL PROTEIN"/>
    <property type="match status" value="1"/>
</dbReference>
<keyword evidence="2" id="KW-1133">Transmembrane helix</keyword>
<evidence type="ECO:0000313" key="4">
    <source>
        <dbReference type="Proteomes" id="UP001320420"/>
    </source>
</evidence>
<feature type="transmembrane region" description="Helical" evidence="2">
    <location>
        <begin position="169"/>
        <end position="196"/>
    </location>
</feature>
<dbReference type="EMBL" id="JAKJXP020000027">
    <property type="protein sequence ID" value="KAK7753572.1"/>
    <property type="molecule type" value="Genomic_DNA"/>
</dbReference>
<dbReference type="Pfam" id="PF10445">
    <property type="entry name" value="DUF2456"/>
    <property type="match status" value="1"/>
</dbReference>
<dbReference type="PANTHER" id="PTHR28297">
    <property type="entry name" value="FUNGAL PROTEIN"/>
    <property type="match status" value="1"/>
</dbReference>
<dbReference type="AlphaFoldDB" id="A0AAN9YT38"/>
<feature type="region of interest" description="Disordered" evidence="1">
    <location>
        <begin position="1"/>
        <end position="44"/>
    </location>
</feature>
<reference evidence="3 4" key="1">
    <citation type="submission" date="2024-02" db="EMBL/GenBank/DDBJ databases">
        <title>De novo assembly and annotation of 12 fungi associated with fruit tree decline syndrome in Ontario, Canada.</title>
        <authorList>
            <person name="Sulman M."/>
            <person name="Ellouze W."/>
            <person name="Ilyukhin E."/>
        </authorList>
    </citation>
    <scope>NUCLEOTIDE SEQUENCE [LARGE SCALE GENOMIC DNA]</scope>
    <source>
        <strain evidence="3 4">M11/M66-122</strain>
    </source>
</reference>
<gene>
    <name evidence="3" type="ORF">SLS62_004430</name>
</gene>
<feature type="compositionally biased region" description="Polar residues" evidence="1">
    <location>
        <begin position="18"/>
        <end position="28"/>
    </location>
</feature>
<proteinExistence type="predicted"/>
<dbReference type="InterPro" id="IPR018852">
    <property type="entry name" value="DUF2456"/>
</dbReference>
<evidence type="ECO:0000313" key="3">
    <source>
        <dbReference type="EMBL" id="KAK7753572.1"/>
    </source>
</evidence>
<comment type="caution">
    <text evidence="3">The sequence shown here is derived from an EMBL/GenBank/DDBJ whole genome shotgun (WGS) entry which is preliminary data.</text>
</comment>
<keyword evidence="4" id="KW-1185">Reference proteome</keyword>
<keyword evidence="2" id="KW-0812">Transmembrane</keyword>
<feature type="transmembrane region" description="Helical" evidence="2">
    <location>
        <begin position="223"/>
        <end position="243"/>
    </location>
</feature>
<name>A0AAN9YT38_9PEZI</name>
<accession>A0AAN9YT38</accession>
<protein>
    <submittedName>
        <fullName evidence="3">Uncharacterized protein</fullName>
    </submittedName>
</protein>
<organism evidence="3 4">
    <name type="scientific">Diatrype stigma</name>
    <dbReference type="NCBI Taxonomy" id="117547"/>
    <lineage>
        <taxon>Eukaryota</taxon>
        <taxon>Fungi</taxon>
        <taxon>Dikarya</taxon>
        <taxon>Ascomycota</taxon>
        <taxon>Pezizomycotina</taxon>
        <taxon>Sordariomycetes</taxon>
        <taxon>Xylariomycetidae</taxon>
        <taxon>Xylariales</taxon>
        <taxon>Diatrypaceae</taxon>
        <taxon>Diatrype</taxon>
    </lineage>
</organism>
<sequence>MPWASNPLLKPCSPPTPLSQSPSDTEAGSSRDKSSKGIPEGFRPPSEKFTLHQIFYIFLIDGLGGAIISGAINFAIAYDTRTSHITLWQFPYTLAGDGALSIPVQCIITWWLELWLVNRDLRRGAVQAIGFIPEPRYRWLRWFLFLDRPGQNHETGSWRHWLLFARSQFVRVLLVSAASFALVWPPSVLILGLYAYKCCRDVPTPKCHEWCYEKKWEPQIFKAIRGSVLGLLTTPLFVMLWLVRCGWALKSQRGSGLTGRAATPTAE</sequence>
<dbReference type="Proteomes" id="UP001320420">
    <property type="component" value="Unassembled WGS sequence"/>
</dbReference>
<keyword evidence="2" id="KW-0472">Membrane</keyword>
<evidence type="ECO:0000256" key="1">
    <source>
        <dbReference type="SAM" id="MobiDB-lite"/>
    </source>
</evidence>
<evidence type="ECO:0000256" key="2">
    <source>
        <dbReference type="SAM" id="Phobius"/>
    </source>
</evidence>